<name>A0A839QLV7_9MICC</name>
<dbReference type="Proteomes" id="UP000523000">
    <property type="component" value="Unassembled WGS sequence"/>
</dbReference>
<protein>
    <submittedName>
        <fullName evidence="2">Uncharacterized protein</fullName>
    </submittedName>
</protein>
<dbReference type="AlphaFoldDB" id="A0A839QLV7"/>
<dbReference type="EMBL" id="JACHVS010000002">
    <property type="protein sequence ID" value="MBB2997219.1"/>
    <property type="molecule type" value="Genomic_DNA"/>
</dbReference>
<evidence type="ECO:0000256" key="1">
    <source>
        <dbReference type="SAM" id="MobiDB-lite"/>
    </source>
</evidence>
<evidence type="ECO:0000313" key="2">
    <source>
        <dbReference type="EMBL" id="MBB2997219.1"/>
    </source>
</evidence>
<organism evidence="2 3">
    <name type="scientific">Paeniglutamicibacter cryotolerans</name>
    <dbReference type="NCBI Taxonomy" id="670079"/>
    <lineage>
        <taxon>Bacteria</taxon>
        <taxon>Bacillati</taxon>
        <taxon>Actinomycetota</taxon>
        <taxon>Actinomycetes</taxon>
        <taxon>Micrococcales</taxon>
        <taxon>Micrococcaceae</taxon>
        <taxon>Paeniglutamicibacter</taxon>
    </lineage>
</organism>
<proteinExistence type="predicted"/>
<evidence type="ECO:0000313" key="3">
    <source>
        <dbReference type="Proteomes" id="UP000523000"/>
    </source>
</evidence>
<feature type="region of interest" description="Disordered" evidence="1">
    <location>
        <begin position="1"/>
        <end position="23"/>
    </location>
</feature>
<reference evidence="2 3" key="1">
    <citation type="submission" date="2020-08" db="EMBL/GenBank/DDBJ databases">
        <title>Sequencing the genomes of 1000 actinobacteria strains.</title>
        <authorList>
            <person name="Klenk H.-P."/>
        </authorList>
    </citation>
    <scope>NUCLEOTIDE SEQUENCE [LARGE SCALE GENOMIC DNA]</scope>
    <source>
        <strain evidence="2 3">DSM 22826</strain>
    </source>
</reference>
<gene>
    <name evidence="2" type="ORF">E9229_003466</name>
</gene>
<dbReference type="RefSeq" id="WP_183512768.1">
    <property type="nucleotide sequence ID" value="NZ_BAABGK010000040.1"/>
</dbReference>
<feature type="region of interest" description="Disordered" evidence="1">
    <location>
        <begin position="61"/>
        <end position="93"/>
    </location>
</feature>
<sequence length="93" mass="10069">MFNSNPTEHQMKLRPKGGSARKNTLRTHARVAAVEFTHDLERIVKTDQFRVGPRMVLVEVPGGGAEEDGPLDIGTPIDPLRHAGSSCPGLGKL</sequence>
<comment type="caution">
    <text evidence="2">The sequence shown here is derived from an EMBL/GenBank/DDBJ whole genome shotgun (WGS) entry which is preliminary data.</text>
</comment>
<keyword evidence="3" id="KW-1185">Reference proteome</keyword>
<accession>A0A839QLV7</accession>